<dbReference type="InterPro" id="IPR052336">
    <property type="entry name" value="MlaD_Phospholipid_Transporter"/>
</dbReference>
<evidence type="ECO:0000259" key="2">
    <source>
        <dbReference type="Pfam" id="PF02470"/>
    </source>
</evidence>
<dbReference type="PANTHER" id="PTHR33371:SF4">
    <property type="entry name" value="INTERMEMBRANE PHOSPHOLIPID TRANSPORT SYSTEM BINDING PROTEIN MLAD"/>
    <property type="match status" value="1"/>
</dbReference>
<dbReference type="EMBL" id="BAAAZC010000015">
    <property type="protein sequence ID" value="GAA3971179.1"/>
    <property type="molecule type" value="Genomic_DNA"/>
</dbReference>
<name>A0ABP7PUB2_9SPHI</name>
<evidence type="ECO:0000256" key="1">
    <source>
        <dbReference type="SAM" id="Phobius"/>
    </source>
</evidence>
<organism evidence="3 4">
    <name type="scientific">Mucilaginibacter dorajii</name>
    <dbReference type="NCBI Taxonomy" id="692994"/>
    <lineage>
        <taxon>Bacteria</taxon>
        <taxon>Pseudomonadati</taxon>
        <taxon>Bacteroidota</taxon>
        <taxon>Sphingobacteriia</taxon>
        <taxon>Sphingobacteriales</taxon>
        <taxon>Sphingobacteriaceae</taxon>
        <taxon>Mucilaginibacter</taxon>
    </lineage>
</organism>
<evidence type="ECO:0000313" key="4">
    <source>
        <dbReference type="Proteomes" id="UP001500742"/>
    </source>
</evidence>
<evidence type="ECO:0000313" key="3">
    <source>
        <dbReference type="EMBL" id="GAA3971179.1"/>
    </source>
</evidence>
<protein>
    <recommendedName>
        <fullName evidence="2">Mce/MlaD domain-containing protein</fullName>
    </recommendedName>
</protein>
<accession>A0ABP7PUB2</accession>
<keyword evidence="1" id="KW-0812">Transmembrane</keyword>
<feature type="domain" description="Mce/MlaD" evidence="2">
    <location>
        <begin position="41"/>
        <end position="117"/>
    </location>
</feature>
<gene>
    <name evidence="3" type="ORF">GCM10022210_20600</name>
</gene>
<feature type="transmembrane region" description="Helical" evidence="1">
    <location>
        <begin position="12"/>
        <end position="30"/>
    </location>
</feature>
<keyword evidence="1" id="KW-1133">Transmembrane helix</keyword>
<comment type="caution">
    <text evidence="3">The sequence shown here is derived from an EMBL/GenBank/DDBJ whole genome shotgun (WGS) entry which is preliminary data.</text>
</comment>
<reference evidence="4" key="1">
    <citation type="journal article" date="2019" name="Int. J. Syst. Evol. Microbiol.">
        <title>The Global Catalogue of Microorganisms (GCM) 10K type strain sequencing project: providing services to taxonomists for standard genome sequencing and annotation.</title>
        <authorList>
            <consortium name="The Broad Institute Genomics Platform"/>
            <consortium name="The Broad Institute Genome Sequencing Center for Infectious Disease"/>
            <person name="Wu L."/>
            <person name="Ma J."/>
        </authorList>
    </citation>
    <scope>NUCLEOTIDE SEQUENCE [LARGE SCALE GENOMIC DNA]</scope>
    <source>
        <strain evidence="4">JCM 16601</strain>
    </source>
</reference>
<keyword evidence="4" id="KW-1185">Reference proteome</keyword>
<dbReference type="Pfam" id="PF02470">
    <property type="entry name" value="MlaD"/>
    <property type="match status" value="1"/>
</dbReference>
<dbReference type="Proteomes" id="UP001500742">
    <property type="component" value="Unassembled WGS sequence"/>
</dbReference>
<dbReference type="InterPro" id="IPR003399">
    <property type="entry name" value="Mce/MlaD"/>
</dbReference>
<proteinExistence type="predicted"/>
<sequence length="250" mass="26698">MKTTSSQKIKIGLFAFVGLVVLLLAVFFIGSKKNMFSSTFNVYGTFKNVSGLQVGNNVRFAGINIGVVEAINIVTDSSVRVDLTLNNTVKKFVKTDSKLSIGSDGLMGDKLVVLAPGGITSNQEVADGGRLASVNPVDVDRIIGKLTRVADNAEKMTGSLAEIVDKVNSGKGSIGRLLNNDNLSKSLESTVAQAKTTMKNVHATTGTLNEDLKAAQSNFLLKGFFNKKKKAAKAKQDSIKKAQEKLQKDQ</sequence>
<keyword evidence="1" id="KW-0472">Membrane</keyword>
<dbReference type="PANTHER" id="PTHR33371">
    <property type="entry name" value="INTERMEMBRANE PHOSPHOLIPID TRANSPORT SYSTEM BINDING PROTEIN MLAD-RELATED"/>
    <property type="match status" value="1"/>
</dbReference>
<dbReference type="RefSeq" id="WP_259091706.1">
    <property type="nucleotide sequence ID" value="NZ_BAAAZC010000015.1"/>
</dbReference>